<gene>
    <name evidence="2" type="ORF">AS026_32560</name>
</gene>
<dbReference type="RefSeq" id="WP_062369033.1">
    <property type="nucleotide sequence ID" value="NZ_LNCD01000033.1"/>
</dbReference>
<comment type="caution">
    <text evidence="2">The sequence shown here is derived from an EMBL/GenBank/DDBJ whole genome shotgun (WGS) entry which is preliminary data.</text>
</comment>
<dbReference type="InterPro" id="IPR029045">
    <property type="entry name" value="ClpP/crotonase-like_dom_sf"/>
</dbReference>
<accession>A0A125Q9D0</accession>
<feature type="signal peptide" evidence="1">
    <location>
        <begin position="1"/>
        <end position="22"/>
    </location>
</feature>
<reference evidence="2 3" key="1">
    <citation type="submission" date="2015-11" db="EMBL/GenBank/DDBJ databases">
        <title>Draft Genome Sequence of the Strain BR 10423 (Rhizobium sp.) isolated from nodules of Mimosa pudica.</title>
        <authorList>
            <person name="Barauna A.C."/>
            <person name="Zilli J.E."/>
            <person name="Simoes-Araujo J.L."/>
            <person name="Reis V.M."/>
            <person name="James E.K."/>
            <person name="Reis F.B.Jr."/>
            <person name="Rouws L.F."/>
            <person name="Passos S.R."/>
            <person name="Gois S.R."/>
        </authorList>
    </citation>
    <scope>NUCLEOTIDE SEQUENCE [LARGE SCALE GENOMIC DNA]</scope>
    <source>
        <strain evidence="2 3">BR10423</strain>
    </source>
</reference>
<proteinExistence type="predicted"/>
<name>A0A125Q9D0_9HYPH</name>
<dbReference type="Gene3D" id="3.90.226.10">
    <property type="entry name" value="2-enoyl-CoA Hydratase, Chain A, domain 1"/>
    <property type="match status" value="1"/>
</dbReference>
<evidence type="ECO:0000256" key="1">
    <source>
        <dbReference type="SAM" id="SignalP"/>
    </source>
</evidence>
<dbReference type="AlphaFoldDB" id="A0A125Q9D0"/>
<dbReference type="Proteomes" id="UP000068164">
    <property type="component" value="Unassembled WGS sequence"/>
</dbReference>
<keyword evidence="1" id="KW-0732">Signal</keyword>
<evidence type="ECO:0000313" key="3">
    <source>
        <dbReference type="Proteomes" id="UP000068164"/>
    </source>
</evidence>
<sequence>MRKLTAIAIAAASFLAAVPANSADYRKVDFDTVAISGPIEFGDETKFRAAVSEVKITQLTDAGVILLVDTPGGNVYAARQIAAGILSARIKGIPTTVVVRAGSVCASSCVVMFAAATTRIVEVGGTKDGKRIPSGALYVHTLAIDGNETEATMAASVELARVMKEVGTPDPVLAKLLLTGSRDGKRLDARDLKGWDNTVLVPFHGSEPR</sequence>
<evidence type="ECO:0000313" key="2">
    <source>
        <dbReference type="EMBL" id="KWV56945.1"/>
    </source>
</evidence>
<keyword evidence="3" id="KW-1185">Reference proteome</keyword>
<organism evidence="2 3">
    <name type="scientific">Rhizobium altiplani</name>
    <dbReference type="NCBI Taxonomy" id="1864509"/>
    <lineage>
        <taxon>Bacteria</taxon>
        <taxon>Pseudomonadati</taxon>
        <taxon>Pseudomonadota</taxon>
        <taxon>Alphaproteobacteria</taxon>
        <taxon>Hyphomicrobiales</taxon>
        <taxon>Rhizobiaceae</taxon>
        <taxon>Rhizobium/Agrobacterium group</taxon>
        <taxon>Rhizobium</taxon>
    </lineage>
</organism>
<feature type="chain" id="PRO_5007179028" description="Periplasmic protein-like protein" evidence="1">
    <location>
        <begin position="23"/>
        <end position="209"/>
    </location>
</feature>
<evidence type="ECO:0008006" key="4">
    <source>
        <dbReference type="Google" id="ProtNLM"/>
    </source>
</evidence>
<protein>
    <recommendedName>
        <fullName evidence="4">Periplasmic protein-like protein</fullName>
    </recommendedName>
</protein>
<dbReference type="SUPFAM" id="SSF52096">
    <property type="entry name" value="ClpP/crotonase"/>
    <property type="match status" value="1"/>
</dbReference>
<dbReference type="EMBL" id="LNCD01000033">
    <property type="protein sequence ID" value="KWV56945.1"/>
    <property type="molecule type" value="Genomic_DNA"/>
</dbReference>